<protein>
    <recommendedName>
        <fullName evidence="4">SH3 domain-containing protein</fullName>
    </recommendedName>
</protein>
<gene>
    <name evidence="2" type="ORF">AB6A40_000531</name>
</gene>
<feature type="compositionally biased region" description="Polar residues" evidence="1">
    <location>
        <begin position="320"/>
        <end position="329"/>
    </location>
</feature>
<feature type="compositionally biased region" description="Low complexity" evidence="1">
    <location>
        <begin position="245"/>
        <end position="255"/>
    </location>
</feature>
<dbReference type="AlphaFoldDB" id="A0ABD6EBG1"/>
<name>A0ABD6EBG1_9BILA</name>
<evidence type="ECO:0000256" key="1">
    <source>
        <dbReference type="SAM" id="MobiDB-lite"/>
    </source>
</evidence>
<keyword evidence="3" id="KW-1185">Reference proteome</keyword>
<comment type="caution">
    <text evidence="2">The sequence shown here is derived from an EMBL/GenBank/DDBJ whole genome shotgun (WGS) entry which is preliminary data.</text>
</comment>
<feature type="region of interest" description="Disordered" evidence="1">
    <location>
        <begin position="236"/>
        <end position="261"/>
    </location>
</feature>
<evidence type="ECO:0000313" key="2">
    <source>
        <dbReference type="EMBL" id="MFH4973822.1"/>
    </source>
</evidence>
<dbReference type="EMBL" id="JBGFUD010000152">
    <property type="protein sequence ID" value="MFH4973822.1"/>
    <property type="molecule type" value="Genomic_DNA"/>
</dbReference>
<proteinExistence type="predicted"/>
<evidence type="ECO:0000313" key="3">
    <source>
        <dbReference type="Proteomes" id="UP001608902"/>
    </source>
</evidence>
<feature type="region of interest" description="Disordered" evidence="1">
    <location>
        <begin position="315"/>
        <end position="363"/>
    </location>
</feature>
<evidence type="ECO:0008006" key="4">
    <source>
        <dbReference type="Google" id="ProtNLM"/>
    </source>
</evidence>
<sequence length="363" mass="40938">MVKKDESAKEMKLLAPFDPSNEKWSTFRERMESCFKACQVLDESWMKACLLSSLTHDTYDMLEAIVLPYRLSDSRVTYSQLVEHMNACLGSTKNILRGIRDFGRCAQKEGQSIRDWVKELQDKVRFCGFHTSKLKGKSIERALRDKLVTDTNNEKVCEALLKEDDPSFETAYNIAVAVEELEDGVTSSYDGETSTSALKKSKSLKKSVDEGKRNNKTILNRQTNSSDVLLRSQFKKRLSSKKPKSSVPSSETPPSDISDYSVGDMVKVLDDLDNDQSWVEVKVIRPPVAKDPYYILERSDGCKLMRNAQQCEIRPVDGSVRSNGSNLSKNAPGAKTNGTNGKHRPSRKRIRPSFRYSPAPSKQ</sequence>
<dbReference type="Proteomes" id="UP001608902">
    <property type="component" value="Unassembled WGS sequence"/>
</dbReference>
<feature type="compositionally biased region" description="Basic residues" evidence="1">
    <location>
        <begin position="341"/>
        <end position="352"/>
    </location>
</feature>
<reference evidence="2 3" key="1">
    <citation type="submission" date="2024-08" db="EMBL/GenBank/DDBJ databases">
        <title>Gnathostoma spinigerum genome.</title>
        <authorList>
            <person name="Gonzalez-Bertolin B."/>
            <person name="Monzon S."/>
            <person name="Zaballos A."/>
            <person name="Jimenez P."/>
            <person name="Dekumyoy P."/>
            <person name="Varona S."/>
            <person name="Cuesta I."/>
            <person name="Sumanam S."/>
            <person name="Adisakwattana P."/>
            <person name="Gasser R.B."/>
            <person name="Hernandez-Gonzalez A."/>
            <person name="Young N.D."/>
            <person name="Perteguer M.J."/>
        </authorList>
    </citation>
    <scope>NUCLEOTIDE SEQUENCE [LARGE SCALE GENOMIC DNA]</scope>
    <source>
        <strain evidence="2">AL3</strain>
        <tissue evidence="2">Liver</tissue>
    </source>
</reference>
<organism evidence="2 3">
    <name type="scientific">Gnathostoma spinigerum</name>
    <dbReference type="NCBI Taxonomy" id="75299"/>
    <lineage>
        <taxon>Eukaryota</taxon>
        <taxon>Metazoa</taxon>
        <taxon>Ecdysozoa</taxon>
        <taxon>Nematoda</taxon>
        <taxon>Chromadorea</taxon>
        <taxon>Rhabditida</taxon>
        <taxon>Spirurina</taxon>
        <taxon>Gnathostomatomorpha</taxon>
        <taxon>Gnathostomatoidea</taxon>
        <taxon>Gnathostomatidae</taxon>
        <taxon>Gnathostoma</taxon>
    </lineage>
</organism>
<accession>A0ABD6EBG1</accession>